<keyword evidence="4 6" id="KW-0472">Membrane</keyword>
<name>A0A098ESC2_9BACL</name>
<dbReference type="NCBIfam" id="TIGR03062">
    <property type="entry name" value="pip_yhgE_Cterm"/>
    <property type="match status" value="1"/>
</dbReference>
<comment type="subcellular location">
    <subcellularLocation>
        <location evidence="1">Membrane</location>
        <topology evidence="1">Multi-pass membrane protein</topology>
    </subcellularLocation>
</comment>
<feature type="transmembrane region" description="Helical" evidence="6">
    <location>
        <begin position="754"/>
        <end position="774"/>
    </location>
</feature>
<accession>A0A098ESC2</accession>
<feature type="transmembrane region" description="Helical" evidence="6">
    <location>
        <begin position="16"/>
        <end position="40"/>
    </location>
</feature>
<dbReference type="NCBIfam" id="TIGR03057">
    <property type="entry name" value="xxxLxxG_by_4"/>
    <property type="match status" value="4"/>
</dbReference>
<dbReference type="InterPro" id="IPR017501">
    <property type="entry name" value="Phage_infect_YhgE_C"/>
</dbReference>
<feature type="coiled-coil region" evidence="5">
    <location>
        <begin position="406"/>
        <end position="433"/>
    </location>
</feature>
<evidence type="ECO:0000256" key="2">
    <source>
        <dbReference type="ARBA" id="ARBA00022692"/>
    </source>
</evidence>
<feature type="domain" description="ABC-2 type transporter transmembrane" evidence="7">
    <location>
        <begin position="20"/>
        <end position="163"/>
    </location>
</feature>
<dbReference type="InterPro" id="IPR013525">
    <property type="entry name" value="ABC2_TM"/>
</dbReference>
<dbReference type="Proteomes" id="UP000043699">
    <property type="component" value="Unassembled WGS sequence"/>
</dbReference>
<dbReference type="Pfam" id="PF12698">
    <property type="entry name" value="ABC2_membrane_3"/>
    <property type="match status" value="2"/>
</dbReference>
<dbReference type="OrthoDB" id="9811483at2"/>
<evidence type="ECO:0000256" key="1">
    <source>
        <dbReference type="ARBA" id="ARBA00004141"/>
    </source>
</evidence>
<keyword evidence="2 6" id="KW-0812">Transmembrane</keyword>
<gene>
    <name evidence="8" type="primary">smc_3</name>
    <name evidence="8" type="ORF">BN1080_03237</name>
</gene>
<reference evidence="8 9" key="1">
    <citation type="submission" date="2014-09" db="EMBL/GenBank/DDBJ databases">
        <authorList>
            <person name="Urmite Genomes Urmite Genomes"/>
        </authorList>
    </citation>
    <scope>NUCLEOTIDE SEQUENCE [LARGE SCALE GENOMIC DNA]</scope>
    <source>
        <strain evidence="8 9">ES2</strain>
    </source>
</reference>
<sequence>MNTVKMEWKKLLSKPLLIGTMFVLMFIPIIYGGFFLGASWDPYGKTDRLPVAVVNQDQPAEYEGTQLAVGDELVDNLKENEDLEWHFTDAKEAEKGMEEGKYFMVLTIPEDFSFNASTVMGVQPKTMNLQYETNPGRGFFIEAVSKQATADIREQISESVTKEYVKAVFDQIRTIGDGMDEAADGAGQLTDGAAEIHKGNATLSEKLGELATGTLTFKQGAEKLEVGAGQFAAGAAQLDEGAGQLRTGIFAYTDGVGQLQSGIAGLADGASQLTAGGSELVEGSAALADGLGNLLPGAQQLNSGLADAENGSGQLNAGLQELQSKTAALAGPDSGIQKLANGQQALNDGLNELASGSSALEQGLTALQQGLPSQDQITSLQQGLSSIQENAEKLAAVASAGDANSAASLQANLAAAQQALEELKVSSSNAAEAVKSTSAYGALTPEQQSELIGAIEQSAATQSANQQASIDKLAGNLAAVNSDLNNGILPAFQSLGSLPEQAAGLSGAIAQVNSGASAALGGYETIRQALNGKLIPGAGSLTTGINEAAAGSGQLLSGVNEAASTLPQLAGAVDSLAKGSESLSQGVSALSAGSNGLVEGAGALKEGSAQLQQGTAAYTEGVAKVADGTNELKQGADELAGNSATLQSGADDLASGISSLNDGAPALINGVNELASGAAGIGDGAEALKSGAGELGDGAAKLETGSTELADRLAEGAQEINGTDLSDANYEMIAAPATATESKKSEVPNYGHAMAPYILSLGLYVGALSFNLVFPINGRPSHPTSGAAWWLSKFLLGFVQATAAALIVDAIMIFGFHLQVDHVGEFIAISIVTSLAYMFLIMFLSIALGNPGRFIAMIILVLQLGASGGTFPIELTNSFFQNVHDFVPMSYALLGFRESMSSAYGSGTFILSVSVLAACVVVFNLLLWAILSVRNHKMAKLAASN</sequence>
<dbReference type="PANTHER" id="PTHR43077">
    <property type="entry name" value="TRANSPORT PERMEASE YVFS-RELATED"/>
    <property type="match status" value="1"/>
</dbReference>
<dbReference type="GO" id="GO:0140359">
    <property type="term" value="F:ABC-type transporter activity"/>
    <property type="evidence" value="ECO:0007669"/>
    <property type="project" value="InterPro"/>
</dbReference>
<evidence type="ECO:0000313" key="8">
    <source>
        <dbReference type="EMBL" id="CEG24216.1"/>
    </source>
</evidence>
<keyword evidence="3 6" id="KW-1133">Transmembrane helix</keyword>
<feature type="transmembrane region" description="Helical" evidence="6">
    <location>
        <begin position="854"/>
        <end position="873"/>
    </location>
</feature>
<evidence type="ECO:0000256" key="4">
    <source>
        <dbReference type="ARBA" id="ARBA00023136"/>
    </source>
</evidence>
<organism evidence="8 9">
    <name type="scientific">Planococcus massiliensis</name>
    <dbReference type="NCBI Taxonomy" id="1499687"/>
    <lineage>
        <taxon>Bacteria</taxon>
        <taxon>Bacillati</taxon>
        <taxon>Bacillota</taxon>
        <taxon>Bacilli</taxon>
        <taxon>Bacillales</taxon>
        <taxon>Caryophanaceae</taxon>
        <taxon>Planococcus</taxon>
    </lineage>
</organism>
<dbReference type="InterPro" id="IPR051328">
    <property type="entry name" value="T7SS_ABC-Transporter"/>
</dbReference>
<keyword evidence="5" id="KW-0175">Coiled coil</keyword>
<feature type="transmembrane region" description="Helical" evidence="6">
    <location>
        <begin position="794"/>
        <end position="814"/>
    </location>
</feature>
<evidence type="ECO:0000259" key="7">
    <source>
        <dbReference type="Pfam" id="PF12698"/>
    </source>
</evidence>
<protein>
    <submittedName>
        <fullName evidence="8">Chromosome partition protein Smc</fullName>
    </submittedName>
</protein>
<evidence type="ECO:0000256" key="6">
    <source>
        <dbReference type="SAM" id="Phobius"/>
    </source>
</evidence>
<proteinExistence type="predicted"/>
<evidence type="ECO:0000256" key="3">
    <source>
        <dbReference type="ARBA" id="ARBA00022989"/>
    </source>
</evidence>
<dbReference type="AlphaFoldDB" id="A0A098ESC2"/>
<feature type="transmembrane region" description="Helical" evidence="6">
    <location>
        <begin position="826"/>
        <end position="847"/>
    </location>
</feature>
<feature type="transmembrane region" description="Helical" evidence="6">
    <location>
        <begin position="909"/>
        <end position="931"/>
    </location>
</feature>
<dbReference type="Gene3D" id="3.40.1710.10">
    <property type="entry name" value="abc type-2 transporter like domain"/>
    <property type="match status" value="1"/>
</dbReference>
<evidence type="ECO:0000256" key="5">
    <source>
        <dbReference type="SAM" id="Coils"/>
    </source>
</evidence>
<dbReference type="NCBIfam" id="TIGR03061">
    <property type="entry name" value="pip_yhgE_Nterm"/>
    <property type="match status" value="1"/>
</dbReference>
<dbReference type="STRING" id="1499687.BN1080_03237"/>
<evidence type="ECO:0000313" key="9">
    <source>
        <dbReference type="Proteomes" id="UP000043699"/>
    </source>
</evidence>
<dbReference type="InterPro" id="IPR017500">
    <property type="entry name" value="Phage_infect_YhgE_N"/>
</dbReference>
<dbReference type="Gene3D" id="1.10.287.950">
    <property type="entry name" value="Methyl-accepting chemotaxis protein"/>
    <property type="match status" value="1"/>
</dbReference>
<dbReference type="RefSeq" id="WP_052653561.1">
    <property type="nucleotide sequence ID" value="NZ_CCXS01000001.1"/>
</dbReference>
<dbReference type="EMBL" id="CCXS01000001">
    <property type="protein sequence ID" value="CEG24216.1"/>
    <property type="molecule type" value="Genomic_DNA"/>
</dbReference>
<dbReference type="GO" id="GO:0016020">
    <property type="term" value="C:membrane"/>
    <property type="evidence" value="ECO:0007669"/>
    <property type="project" value="UniProtKB-SubCell"/>
</dbReference>
<feature type="domain" description="ABC-2 type transporter transmembrane" evidence="7">
    <location>
        <begin position="741"/>
        <end position="928"/>
    </location>
</feature>
<dbReference type="InterPro" id="IPR023908">
    <property type="entry name" value="xxxLxxG_rpt"/>
</dbReference>
<keyword evidence="9" id="KW-1185">Reference proteome</keyword>
<dbReference type="PANTHER" id="PTHR43077:SF5">
    <property type="entry name" value="PHAGE INFECTION PROTEIN"/>
    <property type="match status" value="1"/>
</dbReference>